<organism evidence="1 2">
    <name type="scientific">Sediminibacterium goheungense</name>
    <dbReference type="NCBI Taxonomy" id="1086393"/>
    <lineage>
        <taxon>Bacteria</taxon>
        <taxon>Pseudomonadati</taxon>
        <taxon>Bacteroidota</taxon>
        <taxon>Chitinophagia</taxon>
        <taxon>Chitinophagales</taxon>
        <taxon>Chitinophagaceae</taxon>
        <taxon>Sediminibacterium</taxon>
    </lineage>
</organism>
<name>A0A4R6IZK1_9BACT</name>
<evidence type="ECO:0000313" key="1">
    <source>
        <dbReference type="EMBL" id="TDO28334.1"/>
    </source>
</evidence>
<protein>
    <submittedName>
        <fullName evidence="1">Uncharacterized protein</fullName>
    </submittedName>
</protein>
<gene>
    <name evidence="1" type="ORF">BC659_0397</name>
</gene>
<keyword evidence="2" id="KW-1185">Reference proteome</keyword>
<comment type="caution">
    <text evidence="1">The sequence shown here is derived from an EMBL/GenBank/DDBJ whole genome shotgun (WGS) entry which is preliminary data.</text>
</comment>
<evidence type="ECO:0000313" key="2">
    <source>
        <dbReference type="Proteomes" id="UP000295741"/>
    </source>
</evidence>
<reference evidence="1 2" key="1">
    <citation type="submission" date="2019-03" db="EMBL/GenBank/DDBJ databases">
        <title>Genomic Encyclopedia of Archaeal and Bacterial Type Strains, Phase II (KMG-II): from individual species to whole genera.</title>
        <authorList>
            <person name="Goeker M."/>
        </authorList>
    </citation>
    <scope>NUCLEOTIDE SEQUENCE [LARGE SCALE GENOMIC DNA]</scope>
    <source>
        <strain evidence="1 2">DSM 28323</strain>
    </source>
</reference>
<dbReference type="EMBL" id="SNWP01000010">
    <property type="protein sequence ID" value="TDO28334.1"/>
    <property type="molecule type" value="Genomic_DNA"/>
</dbReference>
<proteinExistence type="predicted"/>
<sequence length="270" mass="30737">MSRYLLFLLLLSGCKTIAPLVINSGVTGSSFYKFAASFQWKQRDSVALELLEDGNIPAFLNHFVPVHTSIKDQSGKTISATYYVMPDYLSIGTNADWARIPLTPQTAQRIANKYHCFLPTRKMVNDIYHQATVKLEPMPMFAFRDSTVTMWQHHLMIEGQRKGRKGLIAGIKKDVVISSRIKAGGKGDRVAIYGWHKLSAEPIQPLYTGHINWYVDYSHGIRLIYETIRVNGKAMHYKEVLKDPFLRKLLCDEEICDCFGYEIPTDTALQ</sequence>
<dbReference type="Proteomes" id="UP000295741">
    <property type="component" value="Unassembled WGS sequence"/>
</dbReference>
<accession>A0A4R6IZK1</accession>
<dbReference type="AlphaFoldDB" id="A0A4R6IZK1"/>